<dbReference type="Pfam" id="PF00593">
    <property type="entry name" value="TonB_dep_Rec_b-barrel"/>
    <property type="match status" value="1"/>
</dbReference>
<dbReference type="RefSeq" id="WP_073324711.1">
    <property type="nucleotide sequence ID" value="NZ_FQWD01000006.1"/>
</dbReference>
<evidence type="ECO:0000313" key="13">
    <source>
        <dbReference type="EMBL" id="SHH09911.1"/>
    </source>
</evidence>
<dbReference type="InterPro" id="IPR012910">
    <property type="entry name" value="Plug_dom"/>
</dbReference>
<name>A0A1M5Q801_9ALTE</name>
<evidence type="ECO:0000256" key="4">
    <source>
        <dbReference type="ARBA" id="ARBA00022692"/>
    </source>
</evidence>
<dbReference type="PANTHER" id="PTHR40980">
    <property type="entry name" value="PLUG DOMAIN-CONTAINING PROTEIN"/>
    <property type="match status" value="1"/>
</dbReference>
<dbReference type="Pfam" id="PF07715">
    <property type="entry name" value="Plug"/>
    <property type="match status" value="1"/>
</dbReference>
<evidence type="ECO:0000256" key="7">
    <source>
        <dbReference type="ARBA" id="ARBA00023237"/>
    </source>
</evidence>
<evidence type="ECO:0000256" key="2">
    <source>
        <dbReference type="ARBA" id="ARBA00022448"/>
    </source>
</evidence>
<keyword evidence="14" id="KW-1185">Reference proteome</keyword>
<keyword evidence="4 8" id="KW-0812">Transmembrane</keyword>
<dbReference type="Gene3D" id="2.40.170.20">
    <property type="entry name" value="TonB-dependent receptor, beta-barrel domain"/>
    <property type="match status" value="1"/>
</dbReference>
<feature type="chain" id="PRO_5012115710" evidence="10">
    <location>
        <begin position="26"/>
        <end position="1020"/>
    </location>
</feature>
<evidence type="ECO:0000259" key="11">
    <source>
        <dbReference type="Pfam" id="PF00593"/>
    </source>
</evidence>
<dbReference type="PANTHER" id="PTHR40980:SF3">
    <property type="entry name" value="TONB-DEPENDENT RECEPTOR-LIKE BETA-BARREL DOMAIN-CONTAINING PROTEIN"/>
    <property type="match status" value="1"/>
</dbReference>
<evidence type="ECO:0000256" key="1">
    <source>
        <dbReference type="ARBA" id="ARBA00004571"/>
    </source>
</evidence>
<keyword evidence="6 8" id="KW-0472">Membrane</keyword>
<keyword evidence="10" id="KW-0732">Signal</keyword>
<dbReference type="AlphaFoldDB" id="A0A1M5Q801"/>
<keyword evidence="7 8" id="KW-0998">Cell outer membrane</keyword>
<reference evidence="14" key="1">
    <citation type="submission" date="2016-11" db="EMBL/GenBank/DDBJ databases">
        <authorList>
            <person name="Varghese N."/>
            <person name="Submissions S."/>
        </authorList>
    </citation>
    <scope>NUCLEOTIDE SEQUENCE [LARGE SCALE GENOMIC DNA]</scope>
    <source>
        <strain evidence="14">CGMCC 1.8995</strain>
    </source>
</reference>
<evidence type="ECO:0000256" key="8">
    <source>
        <dbReference type="PROSITE-ProRule" id="PRU01360"/>
    </source>
</evidence>
<evidence type="ECO:0000256" key="10">
    <source>
        <dbReference type="SAM" id="SignalP"/>
    </source>
</evidence>
<dbReference type="InterPro" id="IPR037066">
    <property type="entry name" value="Plug_dom_sf"/>
</dbReference>
<accession>A0A1M5Q801</accession>
<dbReference type="NCBIfam" id="TIGR01782">
    <property type="entry name" value="TonB-Xanth-Caul"/>
    <property type="match status" value="1"/>
</dbReference>
<organism evidence="13 14">
    <name type="scientific">Marisediminitalea aggregata</name>
    <dbReference type="NCBI Taxonomy" id="634436"/>
    <lineage>
        <taxon>Bacteria</taxon>
        <taxon>Pseudomonadati</taxon>
        <taxon>Pseudomonadota</taxon>
        <taxon>Gammaproteobacteria</taxon>
        <taxon>Alteromonadales</taxon>
        <taxon>Alteromonadaceae</taxon>
        <taxon>Marisediminitalea</taxon>
    </lineage>
</organism>
<dbReference type="Gene3D" id="2.170.130.10">
    <property type="entry name" value="TonB-dependent receptor, plug domain"/>
    <property type="match status" value="1"/>
</dbReference>
<dbReference type="OrthoDB" id="8727862at2"/>
<evidence type="ECO:0000313" key="14">
    <source>
        <dbReference type="Proteomes" id="UP000184520"/>
    </source>
</evidence>
<comment type="subcellular location">
    <subcellularLocation>
        <location evidence="1 8">Cell outer membrane</location>
        <topology evidence="1 8">Multi-pass membrane protein</topology>
    </subcellularLocation>
</comment>
<dbReference type="PROSITE" id="PS52016">
    <property type="entry name" value="TONB_DEPENDENT_REC_3"/>
    <property type="match status" value="1"/>
</dbReference>
<protein>
    <submittedName>
        <fullName evidence="13">TonB-dependent receptor</fullName>
    </submittedName>
</protein>
<feature type="domain" description="TonB-dependent receptor-like beta-barrel" evidence="11">
    <location>
        <begin position="461"/>
        <end position="987"/>
    </location>
</feature>
<keyword evidence="13" id="KW-0675">Receptor</keyword>
<evidence type="ECO:0000259" key="12">
    <source>
        <dbReference type="Pfam" id="PF07715"/>
    </source>
</evidence>
<keyword evidence="3 8" id="KW-1134">Transmembrane beta strand</keyword>
<proteinExistence type="inferred from homology"/>
<dbReference type="SUPFAM" id="SSF56935">
    <property type="entry name" value="Porins"/>
    <property type="match status" value="1"/>
</dbReference>
<evidence type="ECO:0000256" key="3">
    <source>
        <dbReference type="ARBA" id="ARBA00022452"/>
    </source>
</evidence>
<dbReference type="InterPro" id="IPR000531">
    <property type="entry name" value="Beta-barrel_TonB"/>
</dbReference>
<dbReference type="InterPro" id="IPR039426">
    <property type="entry name" value="TonB-dep_rcpt-like"/>
</dbReference>
<feature type="domain" description="TonB-dependent receptor plug" evidence="12">
    <location>
        <begin position="50"/>
        <end position="165"/>
    </location>
</feature>
<keyword evidence="2 8" id="KW-0813">Transport</keyword>
<dbReference type="STRING" id="634436.SAMN05216361_3769"/>
<dbReference type="InterPro" id="IPR010104">
    <property type="entry name" value="TonB_rcpt_bac"/>
</dbReference>
<dbReference type="Proteomes" id="UP000184520">
    <property type="component" value="Unassembled WGS sequence"/>
</dbReference>
<dbReference type="EMBL" id="FQWD01000006">
    <property type="protein sequence ID" value="SHH09911.1"/>
    <property type="molecule type" value="Genomic_DNA"/>
</dbReference>
<gene>
    <name evidence="13" type="ORF">SAMN05216361_3769</name>
</gene>
<evidence type="ECO:0000256" key="6">
    <source>
        <dbReference type="ARBA" id="ARBA00023136"/>
    </source>
</evidence>
<comment type="similarity">
    <text evidence="8 9">Belongs to the TonB-dependent receptor family.</text>
</comment>
<evidence type="ECO:0000256" key="9">
    <source>
        <dbReference type="RuleBase" id="RU003357"/>
    </source>
</evidence>
<evidence type="ECO:0000256" key="5">
    <source>
        <dbReference type="ARBA" id="ARBA00023077"/>
    </source>
</evidence>
<keyword evidence="5 9" id="KW-0798">TonB box</keyword>
<feature type="signal peptide" evidence="10">
    <location>
        <begin position="1"/>
        <end position="25"/>
    </location>
</feature>
<sequence>MFHKNKLATAVSGALCVMVASGAYAQEAGTVEKIEVRGVRGSLSQSMNVKRQSTGVVDAISAEDMGKFPDTNLAESLQRITGVSINRVNGEGSEVTVRGFGGNFNLITLNGRQMPAANVASITGNPLDQGASGTTRSFDFSNLASEGVSGIEVYKTGRAAVPSGGIGATININTLKPLAQGNDRASIGVKAMKDESGDGVTPELSGVANWVNDDGNFGVALFGSFQERDSGSRHMSVENYQLYNWDSNSPGTFGLVDGANVTNAPAEGQLVAMPSNLGIGLNEDNRERINGMLTVQYAPNDNMTITADATYASNTISSTSIVDGIWFARQFTDMEFDGNPVVATPIRFTEDIDGGKDFFFQNLVMGAKDELKSFGFNVDWWANDSLNLRFDASVAEASSGGNGPYGKNVIRFNVAGATAGWQTVDFSQSLPQASIVVDDSIKGNNNGIFDLPDVGPQVTRAISSDQTSKVNQFRFDGSWDKGADVKLDFGLGYMSTEMEQVRYETEAQLGGWGVADVGNIPEGLLDVTCTACAFQDHNMNGVAGADSIAVPAGATTIPLGSVSFRGNAVDLLNAVAPEYGFTPGDLPAVSSANNTVKEDILSLYAMATMDGEIGGFEANLVVGARYERTDVTSISLQSVPEQILWTSDNDFRIQLGTNTEALSEDHTYESFLPNLDVSLNITDDLKARASYSMTLARPAYNQMYTATSIGAPGRPTYLGGVASGSRGNAKLDPLLSNNFDLSLEYYYDDASMVSVGYYRKDVENFVGTQQVSQSLFGLLDATSGAAGTTSGDAIAALEDRGIEVTERNFFTMTALLANPDAYPNGADDFEEGQLFADEVFAAYDVAPEAGDPLLQFEVTQPVNNQSARISGYELAWQHFFGESGFGYQANFTIVDGDIGYDVGADPSLDQFALEGLSDSANIVFIYEKDGLSARVAYNWRDAFLSEVNRSVSSVRNPLFVDEYEQIDINVSYDFSEDLTVSMDIINLTEEGQRQYGRSYNNTFFVQELDRRFVLSARYNF</sequence>
<dbReference type="GO" id="GO:0009279">
    <property type="term" value="C:cell outer membrane"/>
    <property type="evidence" value="ECO:0007669"/>
    <property type="project" value="UniProtKB-SubCell"/>
</dbReference>
<dbReference type="InterPro" id="IPR036942">
    <property type="entry name" value="Beta-barrel_TonB_sf"/>
</dbReference>